<evidence type="ECO:0000256" key="1">
    <source>
        <dbReference type="ARBA" id="ARBA00004141"/>
    </source>
</evidence>
<evidence type="ECO:0000313" key="15">
    <source>
        <dbReference type="Proteomes" id="UP000219020"/>
    </source>
</evidence>
<feature type="domain" description="Fatty acid desaturase" evidence="13">
    <location>
        <begin position="82"/>
        <end position="306"/>
    </location>
</feature>
<proteinExistence type="inferred from homology"/>
<evidence type="ECO:0000256" key="6">
    <source>
        <dbReference type="ARBA" id="ARBA00022989"/>
    </source>
</evidence>
<evidence type="ECO:0000256" key="10">
    <source>
        <dbReference type="ARBA" id="ARBA00023136"/>
    </source>
</evidence>
<dbReference type="Proteomes" id="UP000219020">
    <property type="component" value="Unassembled WGS sequence"/>
</dbReference>
<reference evidence="15" key="1">
    <citation type="submission" date="2017-04" db="EMBL/GenBank/DDBJ databases">
        <title>Genome evolution of the luminous symbionts of deep sea anglerfish.</title>
        <authorList>
            <person name="Hendry T.A."/>
        </authorList>
    </citation>
    <scope>NUCLEOTIDE SEQUENCE [LARGE SCALE GENOMIC DNA]</scope>
</reference>
<comment type="similarity">
    <text evidence="2">Belongs to the fatty acid desaturase type 2 family.</text>
</comment>
<evidence type="ECO:0000313" key="14">
    <source>
        <dbReference type="EMBL" id="PCS21823.1"/>
    </source>
</evidence>
<keyword evidence="9" id="KW-0443">Lipid metabolism</keyword>
<evidence type="ECO:0000256" key="11">
    <source>
        <dbReference type="ARBA" id="ARBA00023160"/>
    </source>
</evidence>
<feature type="transmembrane region" description="Helical" evidence="12">
    <location>
        <begin position="53"/>
        <end position="76"/>
    </location>
</feature>
<keyword evidence="4 12" id="KW-0812">Transmembrane</keyword>
<evidence type="ECO:0000256" key="12">
    <source>
        <dbReference type="SAM" id="Phobius"/>
    </source>
</evidence>
<keyword evidence="11" id="KW-0275">Fatty acid biosynthesis</keyword>
<dbReference type="InterPro" id="IPR005804">
    <property type="entry name" value="FA_desaturase_dom"/>
</dbReference>
<dbReference type="PANTHER" id="PTHR11351:SF31">
    <property type="entry name" value="DESATURASE 1, ISOFORM A-RELATED"/>
    <property type="match status" value="1"/>
</dbReference>
<evidence type="ECO:0000256" key="7">
    <source>
        <dbReference type="ARBA" id="ARBA00023002"/>
    </source>
</evidence>
<dbReference type="PANTHER" id="PTHR11351">
    <property type="entry name" value="ACYL-COA DESATURASE"/>
    <property type="match status" value="1"/>
</dbReference>
<keyword evidence="8" id="KW-0408">Iron</keyword>
<comment type="subcellular location">
    <subcellularLocation>
        <location evidence="1">Membrane</location>
        <topology evidence="1">Multi-pass membrane protein</topology>
    </subcellularLocation>
</comment>
<dbReference type="GO" id="GO:0016020">
    <property type="term" value="C:membrane"/>
    <property type="evidence" value="ECO:0007669"/>
    <property type="project" value="UniProtKB-SubCell"/>
</dbReference>
<keyword evidence="15" id="KW-1185">Reference proteome</keyword>
<dbReference type="GO" id="GO:0006633">
    <property type="term" value="P:fatty acid biosynthetic process"/>
    <property type="evidence" value="ECO:0007669"/>
    <property type="project" value="UniProtKB-KW"/>
</dbReference>
<feature type="transmembrane region" description="Helical" evidence="12">
    <location>
        <begin position="12"/>
        <end position="32"/>
    </location>
</feature>
<dbReference type="InterPro" id="IPR015876">
    <property type="entry name" value="Acyl-CoA_DS"/>
</dbReference>
<keyword evidence="3" id="KW-0444">Lipid biosynthesis</keyword>
<feature type="transmembrane region" description="Helical" evidence="12">
    <location>
        <begin position="82"/>
        <end position="103"/>
    </location>
</feature>
<keyword evidence="7 14" id="KW-0560">Oxidoreductase</keyword>
<protein>
    <submittedName>
        <fullName evidence="14">Fatty acid desaturase</fullName>
        <ecNumber evidence="14">1.14.19.1</ecNumber>
    </submittedName>
</protein>
<dbReference type="Pfam" id="PF00487">
    <property type="entry name" value="FA_desaturase"/>
    <property type="match status" value="1"/>
</dbReference>
<evidence type="ECO:0000256" key="9">
    <source>
        <dbReference type="ARBA" id="ARBA00023098"/>
    </source>
</evidence>
<evidence type="ECO:0000259" key="13">
    <source>
        <dbReference type="Pfam" id="PF00487"/>
    </source>
</evidence>
<name>A0A2A5T0Y2_9GAMM</name>
<evidence type="ECO:0000256" key="5">
    <source>
        <dbReference type="ARBA" id="ARBA00022832"/>
    </source>
</evidence>
<accession>A0A2A5T0Y2</accession>
<evidence type="ECO:0000256" key="2">
    <source>
        <dbReference type="ARBA" id="ARBA00008749"/>
    </source>
</evidence>
<dbReference type="CDD" id="cd03505">
    <property type="entry name" value="Delta9-FADS-like"/>
    <property type="match status" value="1"/>
</dbReference>
<dbReference type="EC" id="1.14.19.1" evidence="14"/>
<feature type="transmembrane region" description="Helical" evidence="12">
    <location>
        <begin position="200"/>
        <end position="219"/>
    </location>
</feature>
<dbReference type="GO" id="GO:0004768">
    <property type="term" value="F:stearoyl-CoA 9-desaturase activity"/>
    <property type="evidence" value="ECO:0007669"/>
    <property type="project" value="UniProtKB-EC"/>
</dbReference>
<keyword evidence="10 12" id="KW-0472">Membrane</keyword>
<gene>
    <name evidence="14" type="ORF">BTN49_2646</name>
</gene>
<evidence type="ECO:0000256" key="8">
    <source>
        <dbReference type="ARBA" id="ARBA00023004"/>
    </source>
</evidence>
<evidence type="ECO:0000256" key="3">
    <source>
        <dbReference type="ARBA" id="ARBA00022516"/>
    </source>
</evidence>
<sequence>MDNSYELVSLNYAKLLTGFLTSLEEFLILTYVRICRILIFKMESNQKQKPPIIWINVLVFTITFAVAAIGTPFWAWYHGFDWAQFTMLVAGFTFGGMSITAGYHRLWSHKTYEAHPVLKLTFALGGAYSLQNSILHWSSDHRMHHRHVDKNDVDPYSAKLGFWYSHIGWILREYQKQRYYDYSNCRDLKKDKIVILQHKYYLPLALITNLLIPVIFGLIHGDLWGSIILIGFTRLVLNHHTTFFINSLAHMWGNQPYTEKNTARDNGVLALLTFGEGYHNFHHIFENDYRNGIYWWQFDPTKWLIKSVSMIGLTQKLRITQPDRIEKVRATMVLKNIKIRLNEIPNASHRLQILEQEYDALVLRMSDYYGAKKHLIDLTKQNLLKKYEAVILIQQLKILKENFQRQERNWRALTTNYV</sequence>
<evidence type="ECO:0000256" key="4">
    <source>
        <dbReference type="ARBA" id="ARBA00022692"/>
    </source>
</evidence>
<dbReference type="AlphaFoldDB" id="A0A2A5T0Y2"/>
<dbReference type="PRINTS" id="PR00075">
    <property type="entry name" value="FACDDSATRASE"/>
</dbReference>
<dbReference type="EMBL" id="NBYY01000030">
    <property type="protein sequence ID" value="PCS21823.1"/>
    <property type="molecule type" value="Genomic_DNA"/>
</dbReference>
<organism evidence="14 15">
    <name type="scientific">Candidatus Enterovibrio escicola</name>
    <dbReference type="NCBI Taxonomy" id="1927127"/>
    <lineage>
        <taxon>Bacteria</taxon>
        <taxon>Pseudomonadati</taxon>
        <taxon>Pseudomonadota</taxon>
        <taxon>Gammaproteobacteria</taxon>
        <taxon>Vibrionales</taxon>
        <taxon>Vibrionaceae</taxon>
        <taxon>Enterovibrio</taxon>
    </lineage>
</organism>
<keyword evidence="5" id="KW-0276">Fatty acid metabolism</keyword>
<comment type="caution">
    <text evidence="14">The sequence shown here is derived from an EMBL/GenBank/DDBJ whole genome shotgun (WGS) entry which is preliminary data.</text>
</comment>
<keyword evidence="6 12" id="KW-1133">Transmembrane helix</keyword>